<keyword evidence="3" id="KW-1185">Reference proteome</keyword>
<protein>
    <recommendedName>
        <fullName evidence="1">FAS1-like dehydratase domain-containing protein</fullName>
    </recommendedName>
</protein>
<dbReference type="SUPFAM" id="SSF54637">
    <property type="entry name" value="Thioesterase/thiol ester dehydrase-isomerase"/>
    <property type="match status" value="1"/>
</dbReference>
<evidence type="ECO:0000259" key="1">
    <source>
        <dbReference type="Pfam" id="PF13452"/>
    </source>
</evidence>
<accession>A0A372FZ87</accession>
<dbReference type="Gene3D" id="3.10.129.10">
    <property type="entry name" value="Hotdog Thioesterase"/>
    <property type="match status" value="1"/>
</dbReference>
<dbReference type="Proteomes" id="UP000262621">
    <property type="component" value="Unassembled WGS sequence"/>
</dbReference>
<reference evidence="2 3" key="1">
    <citation type="submission" date="2018-08" db="EMBL/GenBank/DDBJ databases">
        <title>Verrucosispora craniellae sp. nov., isolated from a marine sponge in the South China Sea.</title>
        <authorList>
            <person name="Li L."/>
            <person name="Lin H.W."/>
        </authorList>
    </citation>
    <scope>NUCLEOTIDE SEQUENCE [LARGE SCALE GENOMIC DNA]</scope>
    <source>
        <strain evidence="2 3">LHW63014</strain>
    </source>
</reference>
<name>A0A372FZ87_9ACTN</name>
<dbReference type="AlphaFoldDB" id="A0A372FZ87"/>
<dbReference type="OrthoDB" id="4235906at2"/>
<sequence>MSLLTDEVRALLGNRRVYTAPEALGAAACRYFAQAVGDDNPIYRDEAYARVHGLPGVTAPPTLICETGQYTGLPMDRDGYAGHSWHLHVPGTRQVRGGNAYTFHRRIRPEDVITATWEIHDLTEKRTRDGRDMLIVGSRATYTNQDGDLLAVNEETIILVAMDGEAG</sequence>
<dbReference type="RefSeq" id="WP_117228511.1">
    <property type="nucleotide sequence ID" value="NZ_CP061725.1"/>
</dbReference>
<dbReference type="CDD" id="cd03441">
    <property type="entry name" value="R_hydratase_like"/>
    <property type="match status" value="1"/>
</dbReference>
<dbReference type="InterPro" id="IPR039569">
    <property type="entry name" value="FAS1-like_DH_region"/>
</dbReference>
<gene>
    <name evidence="2" type="ORF">D0Q02_14515</name>
</gene>
<organism evidence="2 3">
    <name type="scientific">Micromonospora craniellae</name>
    <dbReference type="NCBI Taxonomy" id="2294034"/>
    <lineage>
        <taxon>Bacteria</taxon>
        <taxon>Bacillati</taxon>
        <taxon>Actinomycetota</taxon>
        <taxon>Actinomycetes</taxon>
        <taxon>Micromonosporales</taxon>
        <taxon>Micromonosporaceae</taxon>
        <taxon>Micromonospora</taxon>
    </lineage>
</organism>
<proteinExistence type="predicted"/>
<dbReference type="EMBL" id="QVFU01000013">
    <property type="protein sequence ID" value="RFS45820.1"/>
    <property type="molecule type" value="Genomic_DNA"/>
</dbReference>
<evidence type="ECO:0000313" key="2">
    <source>
        <dbReference type="EMBL" id="RFS45820.1"/>
    </source>
</evidence>
<dbReference type="InterPro" id="IPR029069">
    <property type="entry name" value="HotDog_dom_sf"/>
</dbReference>
<feature type="domain" description="FAS1-like dehydratase" evidence="1">
    <location>
        <begin position="23"/>
        <end position="150"/>
    </location>
</feature>
<evidence type="ECO:0000313" key="3">
    <source>
        <dbReference type="Proteomes" id="UP000262621"/>
    </source>
</evidence>
<comment type="caution">
    <text evidence="2">The sequence shown here is derived from an EMBL/GenBank/DDBJ whole genome shotgun (WGS) entry which is preliminary data.</text>
</comment>
<dbReference type="Pfam" id="PF13452">
    <property type="entry name" value="FAS1_DH_region"/>
    <property type="match status" value="1"/>
</dbReference>